<proteinExistence type="predicted"/>
<accession>A0ABP0MJQ2</accession>
<feature type="region of interest" description="Disordered" evidence="1">
    <location>
        <begin position="63"/>
        <end position="178"/>
    </location>
</feature>
<dbReference type="InterPro" id="IPR013783">
    <property type="entry name" value="Ig-like_fold"/>
</dbReference>
<dbReference type="SUPFAM" id="SSF46565">
    <property type="entry name" value="Chaperone J-domain"/>
    <property type="match status" value="1"/>
</dbReference>
<evidence type="ECO:0000313" key="3">
    <source>
        <dbReference type="Proteomes" id="UP001642484"/>
    </source>
</evidence>
<dbReference type="Gene3D" id="1.10.287.110">
    <property type="entry name" value="DnaJ domain"/>
    <property type="match status" value="1"/>
</dbReference>
<name>A0ABP0MJQ2_9DINO</name>
<dbReference type="CDD" id="cd06257">
    <property type="entry name" value="DnaJ"/>
    <property type="match status" value="1"/>
</dbReference>
<evidence type="ECO:0000256" key="1">
    <source>
        <dbReference type="SAM" id="MobiDB-lite"/>
    </source>
</evidence>
<evidence type="ECO:0000313" key="2">
    <source>
        <dbReference type="EMBL" id="CAK9051701.1"/>
    </source>
</evidence>
<dbReference type="Gene3D" id="2.60.40.10">
    <property type="entry name" value="Immunoglobulins"/>
    <property type="match status" value="1"/>
</dbReference>
<reference evidence="2 3" key="1">
    <citation type="submission" date="2024-02" db="EMBL/GenBank/DDBJ databases">
        <authorList>
            <person name="Chen Y."/>
            <person name="Shah S."/>
            <person name="Dougan E. K."/>
            <person name="Thang M."/>
            <person name="Chan C."/>
        </authorList>
    </citation>
    <scope>NUCLEOTIDE SEQUENCE [LARGE SCALE GENOMIC DNA]</scope>
</reference>
<protein>
    <recommendedName>
        <fullName evidence="4">J domain-containing protein</fullName>
    </recommendedName>
</protein>
<evidence type="ECO:0008006" key="4">
    <source>
        <dbReference type="Google" id="ProtNLM"/>
    </source>
</evidence>
<organism evidence="2 3">
    <name type="scientific">Durusdinium trenchii</name>
    <dbReference type="NCBI Taxonomy" id="1381693"/>
    <lineage>
        <taxon>Eukaryota</taxon>
        <taxon>Sar</taxon>
        <taxon>Alveolata</taxon>
        <taxon>Dinophyceae</taxon>
        <taxon>Suessiales</taxon>
        <taxon>Symbiodiniaceae</taxon>
        <taxon>Durusdinium</taxon>
    </lineage>
</organism>
<comment type="caution">
    <text evidence="2">The sequence shown here is derived from an EMBL/GenBank/DDBJ whole genome shotgun (WGS) entry which is preliminary data.</text>
</comment>
<dbReference type="CDD" id="cd00063">
    <property type="entry name" value="FN3"/>
    <property type="match status" value="1"/>
</dbReference>
<feature type="compositionally biased region" description="Low complexity" evidence="1">
    <location>
        <begin position="71"/>
        <end position="91"/>
    </location>
</feature>
<dbReference type="Proteomes" id="UP001642484">
    <property type="component" value="Unassembled WGS sequence"/>
</dbReference>
<keyword evidence="3" id="KW-1185">Reference proteome</keyword>
<feature type="compositionally biased region" description="Low complexity" evidence="1">
    <location>
        <begin position="256"/>
        <end position="279"/>
    </location>
</feature>
<gene>
    <name evidence="2" type="ORF">CCMP2556_LOCUS26196</name>
</gene>
<feature type="region of interest" description="Disordered" evidence="1">
    <location>
        <begin position="293"/>
        <end position="331"/>
    </location>
</feature>
<feature type="region of interest" description="Disordered" evidence="1">
    <location>
        <begin position="253"/>
        <end position="279"/>
    </location>
</feature>
<dbReference type="EMBL" id="CAXAMN010018002">
    <property type="protein sequence ID" value="CAK9051701.1"/>
    <property type="molecule type" value="Genomic_DNA"/>
</dbReference>
<dbReference type="InterPro" id="IPR001623">
    <property type="entry name" value="DnaJ_domain"/>
</dbReference>
<dbReference type="InterPro" id="IPR003961">
    <property type="entry name" value="FN3_dom"/>
</dbReference>
<feature type="compositionally biased region" description="Pro residues" evidence="1">
    <location>
        <begin position="302"/>
        <end position="311"/>
    </location>
</feature>
<dbReference type="InterPro" id="IPR036869">
    <property type="entry name" value="J_dom_sf"/>
</dbReference>
<sequence>MTANQQRALTKKQQINIVVKLLNSRRDRAEELRDRIAQGKGIRAHGQEFDLATLRESLDLWEAQHGEGKDQQPLPEQLQPQPKEQPWKQLPPRQPKLPPQEQEVATPQRKSAKPGCEKHIFSSPREVARNKDVDEADTLRHPASKRPASPSAGHSSLEKESPKSARRGARSPGQAEAESLTVKALKARLREHGLLGVLASGGCVEKAELQALWERFETWQQRPLQELQDQCEALGGPRFDNACDAAKYLIKSQSEPGRPSHSAGAAGAPSRSAGTGAPSFMAASKAFPAPKTWRIWGQTPPSSAPTVPPANPKVAPVATSPPNREQDAQKEASRILPLRRESFMNPTSWGFAVLQVPAGTKEVSAVQRAYRALMRKLHPDRAGVSEDVVKAVEKVREAKEACERGLSRQEPPEQPRELRSEVVCAAAGRRRFKLSWTAPAEKDSAPIRRYVVAAHDPAYGRALTITVLEPDYSEELRSFVAIEDLTSYVMAEEDLQKMPKLWTQSALQVQVAAANEAGQSKWTTLKIPLTGALAGIALSAPAPPVISPPGLGGSRPPGPAGGFTSAATMRNRTTALGENDVAAFDKELRKLKGHARLRAFLEPHKKNILQEWLRSVNWSSMGSKQDLVERVIFIREAMVC</sequence>
<feature type="compositionally biased region" description="Basic and acidic residues" evidence="1">
    <location>
        <begin position="115"/>
        <end position="140"/>
    </location>
</feature>